<evidence type="ECO:0000313" key="1">
    <source>
        <dbReference type="EMBL" id="MFD1519128.1"/>
    </source>
</evidence>
<gene>
    <name evidence="1" type="ORF">ACFSJD_16655</name>
</gene>
<reference evidence="2" key="1">
    <citation type="journal article" date="2019" name="Int. J. Syst. Evol. Microbiol.">
        <title>The Global Catalogue of Microorganisms (GCM) 10K type strain sequencing project: providing services to taxonomists for standard genome sequencing and annotation.</title>
        <authorList>
            <consortium name="The Broad Institute Genomics Platform"/>
            <consortium name="The Broad Institute Genome Sequencing Center for Infectious Disease"/>
            <person name="Wu L."/>
            <person name="Ma J."/>
        </authorList>
    </citation>
    <scope>NUCLEOTIDE SEQUENCE [LARGE SCALE GENOMIC DNA]</scope>
    <source>
        <strain evidence="2">CCM 7043</strain>
    </source>
</reference>
<name>A0ABW4EU08_9PSEU</name>
<protein>
    <recommendedName>
        <fullName evidence="3">DUF3558 domain-containing protein</fullName>
    </recommendedName>
</protein>
<sequence length="148" mass="15411">MLALRNTVARAAMIKSDHDMIRIGYAVLTAVAALALIAGCAIGDAGGSTGPSAQQVVDNLNTEFPVGRQRDNTESCTSAGCVQLITTDAVSVYQMRDDATAVHFADGLGDSVERIGPFVLSYSGSEQQLTTAETRAAYATQVRALLSG</sequence>
<accession>A0ABW4EU08</accession>
<organism evidence="1 2">
    <name type="scientific">Pseudonocardia yunnanensis</name>
    <dbReference type="NCBI Taxonomy" id="58107"/>
    <lineage>
        <taxon>Bacteria</taxon>
        <taxon>Bacillati</taxon>
        <taxon>Actinomycetota</taxon>
        <taxon>Actinomycetes</taxon>
        <taxon>Pseudonocardiales</taxon>
        <taxon>Pseudonocardiaceae</taxon>
        <taxon>Pseudonocardia</taxon>
    </lineage>
</organism>
<evidence type="ECO:0008006" key="3">
    <source>
        <dbReference type="Google" id="ProtNLM"/>
    </source>
</evidence>
<keyword evidence="2" id="KW-1185">Reference proteome</keyword>
<dbReference type="EMBL" id="JBHUCO010000015">
    <property type="protein sequence ID" value="MFD1519128.1"/>
    <property type="molecule type" value="Genomic_DNA"/>
</dbReference>
<comment type="caution">
    <text evidence="1">The sequence shown here is derived from an EMBL/GenBank/DDBJ whole genome shotgun (WGS) entry which is preliminary data.</text>
</comment>
<proteinExistence type="predicted"/>
<evidence type="ECO:0000313" key="2">
    <source>
        <dbReference type="Proteomes" id="UP001597114"/>
    </source>
</evidence>
<dbReference type="RefSeq" id="WP_344718626.1">
    <property type="nucleotide sequence ID" value="NZ_BAAAUS010000001.1"/>
</dbReference>
<dbReference type="Proteomes" id="UP001597114">
    <property type="component" value="Unassembled WGS sequence"/>
</dbReference>